<dbReference type="PaxDb" id="4113-PGSC0003DMT400089357"/>
<dbReference type="HOGENOM" id="CLU_1996651_0_0_1"/>
<dbReference type="EnsemblPlants" id="PGSC0003DMT400089357">
    <property type="protein sequence ID" value="PGSC0003DMT400089357"/>
    <property type="gene ID" value="PGSC0003DMG400038928"/>
</dbReference>
<reference evidence="2" key="2">
    <citation type="submission" date="2015-06" db="UniProtKB">
        <authorList>
            <consortium name="EnsemblPlants"/>
        </authorList>
    </citation>
    <scope>IDENTIFICATION</scope>
    <source>
        <strain evidence="2">DM1-3 516 R44</strain>
    </source>
</reference>
<protein>
    <submittedName>
        <fullName evidence="2">Uncharacterized protein</fullName>
    </submittedName>
</protein>
<sequence>MVPPTNRPSRRRWVQRLILWAFEQRNPPTVCGSQLVDPKISLSLGLTNKTYLRLIDRTTYRPVESSLSTGTFKIWKTRTDQPRAYLRSANWGSKMEKENVERDLARKSAPRTCSPSDQKVALHPG</sequence>
<dbReference type="Gramene" id="PGSC0003DMT400089357">
    <property type="protein sequence ID" value="PGSC0003DMT400089357"/>
    <property type="gene ID" value="PGSC0003DMG400038928"/>
</dbReference>
<keyword evidence="3" id="KW-1185">Reference proteome</keyword>
<organism evidence="2 3">
    <name type="scientific">Solanum tuberosum</name>
    <name type="common">Potato</name>
    <dbReference type="NCBI Taxonomy" id="4113"/>
    <lineage>
        <taxon>Eukaryota</taxon>
        <taxon>Viridiplantae</taxon>
        <taxon>Streptophyta</taxon>
        <taxon>Embryophyta</taxon>
        <taxon>Tracheophyta</taxon>
        <taxon>Spermatophyta</taxon>
        <taxon>Magnoliopsida</taxon>
        <taxon>eudicotyledons</taxon>
        <taxon>Gunneridae</taxon>
        <taxon>Pentapetalae</taxon>
        <taxon>asterids</taxon>
        <taxon>lamiids</taxon>
        <taxon>Solanales</taxon>
        <taxon>Solanaceae</taxon>
        <taxon>Solanoideae</taxon>
        <taxon>Solaneae</taxon>
        <taxon>Solanum</taxon>
    </lineage>
</organism>
<evidence type="ECO:0000313" key="2">
    <source>
        <dbReference type="EnsemblPlants" id="PGSC0003DMT400089357"/>
    </source>
</evidence>
<proteinExistence type="predicted"/>
<dbReference type="Proteomes" id="UP000011115">
    <property type="component" value="Unassembled WGS sequence"/>
</dbReference>
<feature type="region of interest" description="Disordered" evidence="1">
    <location>
        <begin position="95"/>
        <end position="125"/>
    </location>
</feature>
<name>M1DHZ9_SOLTU</name>
<dbReference type="AlphaFoldDB" id="M1DHZ9"/>
<feature type="compositionally biased region" description="Basic and acidic residues" evidence="1">
    <location>
        <begin position="95"/>
        <end position="106"/>
    </location>
</feature>
<accession>M1DHZ9</accession>
<dbReference type="InParanoid" id="M1DHZ9"/>
<reference evidence="3" key="1">
    <citation type="journal article" date="2011" name="Nature">
        <title>Genome sequence and analysis of the tuber crop potato.</title>
        <authorList>
            <consortium name="The Potato Genome Sequencing Consortium"/>
        </authorList>
    </citation>
    <scope>NUCLEOTIDE SEQUENCE [LARGE SCALE GENOMIC DNA]</scope>
    <source>
        <strain evidence="3">cv. DM1-3 516 R44</strain>
    </source>
</reference>
<evidence type="ECO:0000256" key="1">
    <source>
        <dbReference type="SAM" id="MobiDB-lite"/>
    </source>
</evidence>
<evidence type="ECO:0000313" key="3">
    <source>
        <dbReference type="Proteomes" id="UP000011115"/>
    </source>
</evidence>